<dbReference type="InterPro" id="IPR024079">
    <property type="entry name" value="MetalloPept_cat_dom_sf"/>
</dbReference>
<gene>
    <name evidence="10" type="ORF">PENTCL1PPCAC_21198</name>
</gene>
<evidence type="ECO:0000256" key="3">
    <source>
        <dbReference type="ARBA" id="ARBA00022670"/>
    </source>
</evidence>
<feature type="non-terminal residue" evidence="10">
    <location>
        <position position="1"/>
    </location>
</feature>
<dbReference type="GO" id="GO:0016485">
    <property type="term" value="P:protein processing"/>
    <property type="evidence" value="ECO:0007669"/>
    <property type="project" value="TreeGrafter"/>
</dbReference>
<keyword evidence="6" id="KW-0862">Zinc</keyword>
<keyword evidence="11" id="KW-1185">Reference proteome</keyword>
<keyword evidence="4" id="KW-0479">Metal-binding</keyword>
<keyword evidence="3" id="KW-0645">Protease</keyword>
<evidence type="ECO:0000256" key="7">
    <source>
        <dbReference type="ARBA" id="ARBA00023049"/>
    </source>
</evidence>
<proteinExistence type="inferred from homology"/>
<dbReference type="GO" id="GO:0005886">
    <property type="term" value="C:plasma membrane"/>
    <property type="evidence" value="ECO:0007669"/>
    <property type="project" value="TreeGrafter"/>
</dbReference>
<dbReference type="Gene3D" id="1.10.1380.10">
    <property type="entry name" value="Neutral endopeptidase , domain2"/>
    <property type="match status" value="1"/>
</dbReference>
<dbReference type="SUPFAM" id="SSF55486">
    <property type="entry name" value="Metalloproteases ('zincins'), catalytic domain"/>
    <property type="match status" value="1"/>
</dbReference>
<dbReference type="GO" id="GO:0046872">
    <property type="term" value="F:metal ion binding"/>
    <property type="evidence" value="ECO:0007669"/>
    <property type="project" value="UniProtKB-KW"/>
</dbReference>
<dbReference type="Gene3D" id="3.40.390.10">
    <property type="entry name" value="Collagenase (Catalytic Domain)"/>
    <property type="match status" value="1"/>
</dbReference>
<evidence type="ECO:0000256" key="4">
    <source>
        <dbReference type="ARBA" id="ARBA00022723"/>
    </source>
</evidence>
<comment type="caution">
    <text evidence="10">The sequence shown here is derived from an EMBL/GenBank/DDBJ whole genome shotgun (WGS) entry which is preliminary data.</text>
</comment>
<evidence type="ECO:0008006" key="12">
    <source>
        <dbReference type="Google" id="ProtNLM"/>
    </source>
</evidence>
<evidence type="ECO:0000256" key="5">
    <source>
        <dbReference type="ARBA" id="ARBA00022801"/>
    </source>
</evidence>
<comment type="similarity">
    <text evidence="2">Belongs to the peptidase M13 family.</text>
</comment>
<dbReference type="Pfam" id="PF05649">
    <property type="entry name" value="Peptidase_M13_N"/>
    <property type="match status" value="1"/>
</dbReference>
<dbReference type="Pfam" id="PF01431">
    <property type="entry name" value="Peptidase_M13"/>
    <property type="match status" value="1"/>
</dbReference>
<accession>A0AAV5TXS4</accession>
<dbReference type="InterPro" id="IPR018497">
    <property type="entry name" value="Peptidase_M13_C"/>
</dbReference>
<sequence>RTVNNYLYMIALDSNYLPPLADSDSTRLKGFRCTKSSINRKIRRDPKRKDPMDMAIFMDFTSREASCQGLTNAFLMWANTRLFVDSKYPSAKDKQNVIDHTNSIIRSILVAFRAQIDILDWMSPASKKGAYQKIDNLVVNIAFPDWVLDDGKLNDYYQKLTIVQNDGYLDQADKLIAFAMYESFLPLMNGASADRTDFSGPAAITNAWYQPEMNSITFPGGILSVPFYDPNYPAAINYGGLGVIGGHELTHGFDDEGVQWEGTGILNGWMDDNSTKAFNQMAQCVVNEYSQFCPLGNGMPCIDGEQTQGENIADNGGL</sequence>
<dbReference type="EMBL" id="BTSX01000005">
    <property type="protein sequence ID" value="GMS99023.1"/>
    <property type="molecule type" value="Genomic_DNA"/>
</dbReference>
<dbReference type="AlphaFoldDB" id="A0AAV5TXS4"/>
<dbReference type="PROSITE" id="PS51885">
    <property type="entry name" value="NEPRILYSIN"/>
    <property type="match status" value="1"/>
</dbReference>
<feature type="domain" description="Peptidase M13 N-terminal" evidence="9">
    <location>
        <begin position="2"/>
        <end position="144"/>
    </location>
</feature>
<name>A0AAV5TXS4_9BILA</name>
<dbReference type="PANTHER" id="PTHR11733:SF240">
    <property type="entry name" value="GH14155P-RELATED"/>
    <property type="match status" value="1"/>
</dbReference>
<keyword evidence="7" id="KW-0482">Metalloprotease</keyword>
<reference evidence="10" key="1">
    <citation type="submission" date="2023-10" db="EMBL/GenBank/DDBJ databases">
        <title>Genome assembly of Pristionchus species.</title>
        <authorList>
            <person name="Yoshida K."/>
            <person name="Sommer R.J."/>
        </authorList>
    </citation>
    <scope>NUCLEOTIDE SEQUENCE</scope>
    <source>
        <strain evidence="10">RS0144</strain>
    </source>
</reference>
<evidence type="ECO:0000256" key="1">
    <source>
        <dbReference type="ARBA" id="ARBA00001947"/>
    </source>
</evidence>
<organism evidence="10 11">
    <name type="scientific">Pristionchus entomophagus</name>
    <dbReference type="NCBI Taxonomy" id="358040"/>
    <lineage>
        <taxon>Eukaryota</taxon>
        <taxon>Metazoa</taxon>
        <taxon>Ecdysozoa</taxon>
        <taxon>Nematoda</taxon>
        <taxon>Chromadorea</taxon>
        <taxon>Rhabditida</taxon>
        <taxon>Rhabditina</taxon>
        <taxon>Diplogasteromorpha</taxon>
        <taxon>Diplogasteroidea</taxon>
        <taxon>Neodiplogasteridae</taxon>
        <taxon>Pristionchus</taxon>
    </lineage>
</organism>
<dbReference type="InterPro" id="IPR042089">
    <property type="entry name" value="Peptidase_M13_dom_2"/>
</dbReference>
<evidence type="ECO:0000313" key="10">
    <source>
        <dbReference type="EMBL" id="GMS99023.1"/>
    </source>
</evidence>
<evidence type="ECO:0000259" key="9">
    <source>
        <dbReference type="Pfam" id="PF05649"/>
    </source>
</evidence>
<dbReference type="Proteomes" id="UP001432027">
    <property type="component" value="Unassembled WGS sequence"/>
</dbReference>
<evidence type="ECO:0000313" key="11">
    <source>
        <dbReference type="Proteomes" id="UP001432027"/>
    </source>
</evidence>
<feature type="domain" description="Peptidase M13 C-terminal" evidence="8">
    <location>
        <begin position="206"/>
        <end position="318"/>
    </location>
</feature>
<dbReference type="GO" id="GO:0004222">
    <property type="term" value="F:metalloendopeptidase activity"/>
    <property type="evidence" value="ECO:0007669"/>
    <property type="project" value="InterPro"/>
</dbReference>
<dbReference type="InterPro" id="IPR000718">
    <property type="entry name" value="Peptidase_M13"/>
</dbReference>
<evidence type="ECO:0000259" key="8">
    <source>
        <dbReference type="Pfam" id="PF01431"/>
    </source>
</evidence>
<dbReference type="CDD" id="cd08662">
    <property type="entry name" value="M13"/>
    <property type="match status" value="1"/>
</dbReference>
<feature type="non-terminal residue" evidence="10">
    <location>
        <position position="318"/>
    </location>
</feature>
<dbReference type="PRINTS" id="PR00786">
    <property type="entry name" value="NEPRILYSIN"/>
</dbReference>
<protein>
    <recommendedName>
        <fullName evidence="12">Peptidase</fullName>
    </recommendedName>
</protein>
<dbReference type="InterPro" id="IPR008753">
    <property type="entry name" value="Peptidase_M13_N"/>
</dbReference>
<dbReference type="PANTHER" id="PTHR11733">
    <property type="entry name" value="ZINC METALLOPROTEASE FAMILY M13 NEPRILYSIN-RELATED"/>
    <property type="match status" value="1"/>
</dbReference>
<comment type="cofactor">
    <cofactor evidence="1">
        <name>Zn(2+)</name>
        <dbReference type="ChEBI" id="CHEBI:29105"/>
    </cofactor>
</comment>
<keyword evidence="5" id="KW-0378">Hydrolase</keyword>
<evidence type="ECO:0000256" key="2">
    <source>
        <dbReference type="ARBA" id="ARBA00007357"/>
    </source>
</evidence>
<evidence type="ECO:0000256" key="6">
    <source>
        <dbReference type="ARBA" id="ARBA00022833"/>
    </source>
</evidence>